<dbReference type="GO" id="GO:0016020">
    <property type="term" value="C:membrane"/>
    <property type="evidence" value="ECO:0007669"/>
    <property type="project" value="GOC"/>
</dbReference>
<accession>A0A1M7K8F4</accession>
<evidence type="ECO:0000256" key="1">
    <source>
        <dbReference type="ARBA" id="ARBA00022679"/>
    </source>
</evidence>
<keyword evidence="1 2" id="KW-0808">Transferase</keyword>
<evidence type="ECO:0000313" key="2">
    <source>
        <dbReference type="EMBL" id="SHM61273.1"/>
    </source>
</evidence>
<evidence type="ECO:0000313" key="3">
    <source>
        <dbReference type="Proteomes" id="UP000184121"/>
    </source>
</evidence>
<dbReference type="PANTHER" id="PTHR32385:SF15">
    <property type="entry name" value="INOSITOL PHOSPHOCERAMIDE MANNOSYLTRANSFERASE 1"/>
    <property type="match status" value="1"/>
</dbReference>
<dbReference type="SUPFAM" id="SSF53448">
    <property type="entry name" value="Nucleotide-diphospho-sugar transferases"/>
    <property type="match status" value="1"/>
</dbReference>
<dbReference type="InterPro" id="IPR029044">
    <property type="entry name" value="Nucleotide-diphossugar_trans"/>
</dbReference>
<gene>
    <name evidence="2" type="ORF">SAMN05444366_3683</name>
</gene>
<reference evidence="3" key="1">
    <citation type="submission" date="2016-11" db="EMBL/GenBank/DDBJ databases">
        <authorList>
            <person name="Varghese N."/>
            <person name="Submissions S."/>
        </authorList>
    </citation>
    <scope>NUCLEOTIDE SEQUENCE [LARGE SCALE GENOMIC DNA]</scope>
    <source>
        <strain evidence="3">DSM 1811</strain>
    </source>
</reference>
<sequence length="264" mass="31674">MDSKQIPKVIHYCWFGGKRKPKLVRDCIKSWRKYLPEYEIIEWNETNSDLSHPFAKQAYHLKKWAFVADYVRLKILYQNGGIYLDTDMMLLKSLNDFLSNECFFGAEEENIISCGVIGTTEHNYFIEKCLHSYENINFSSKIVWDDFVITLKITDLFRVVYDFQEDFNKIISFNNIEIYPPNVFYPFPFKNKDDIANYKNYICDNSYAVHLWVGSWKIYNEFNFLRNGEYHKGFKTIYQKFTLENLNFKYFRKIVSSIKESLTK</sequence>
<keyword evidence="3" id="KW-1185">Reference proteome</keyword>
<dbReference type="GO" id="GO:0000030">
    <property type="term" value="F:mannosyltransferase activity"/>
    <property type="evidence" value="ECO:0007669"/>
    <property type="project" value="TreeGrafter"/>
</dbReference>
<dbReference type="Pfam" id="PF04488">
    <property type="entry name" value="Gly_transf_sug"/>
    <property type="match status" value="1"/>
</dbReference>
<dbReference type="InterPro" id="IPR051706">
    <property type="entry name" value="Glycosyltransferase_domain"/>
</dbReference>
<organism evidence="2 3">
    <name type="scientific">Flavobacterium saccharophilum</name>
    <dbReference type="NCBI Taxonomy" id="29534"/>
    <lineage>
        <taxon>Bacteria</taxon>
        <taxon>Pseudomonadati</taxon>
        <taxon>Bacteroidota</taxon>
        <taxon>Flavobacteriia</taxon>
        <taxon>Flavobacteriales</taxon>
        <taxon>Flavobacteriaceae</taxon>
        <taxon>Flavobacterium</taxon>
    </lineage>
</organism>
<dbReference type="STRING" id="29534.SAMN05444366_3683"/>
<dbReference type="InterPro" id="IPR007577">
    <property type="entry name" value="GlycoTrfase_DXD_sugar-bd_CS"/>
</dbReference>
<dbReference type="Gene3D" id="3.90.550.20">
    <property type="match status" value="1"/>
</dbReference>
<protein>
    <submittedName>
        <fullName evidence="2">Glycosyltransferase sugar-binding region containing DXD motif-containing protein</fullName>
    </submittedName>
</protein>
<dbReference type="RefSeq" id="WP_072974731.1">
    <property type="nucleotide sequence ID" value="NZ_FRBY01000005.1"/>
</dbReference>
<dbReference type="OrthoDB" id="9802987at2"/>
<dbReference type="EMBL" id="FRBY01000005">
    <property type="protein sequence ID" value="SHM61273.1"/>
    <property type="molecule type" value="Genomic_DNA"/>
</dbReference>
<name>A0A1M7K8F4_9FLAO</name>
<dbReference type="AlphaFoldDB" id="A0A1M7K8F4"/>
<dbReference type="Proteomes" id="UP000184121">
    <property type="component" value="Unassembled WGS sequence"/>
</dbReference>
<proteinExistence type="predicted"/>
<dbReference type="PANTHER" id="PTHR32385">
    <property type="entry name" value="MANNOSYL PHOSPHORYLINOSITOL CERAMIDE SYNTHASE"/>
    <property type="match status" value="1"/>
</dbReference>
<dbReference type="GO" id="GO:0051999">
    <property type="term" value="P:mannosyl-inositol phosphorylceramide biosynthetic process"/>
    <property type="evidence" value="ECO:0007669"/>
    <property type="project" value="TreeGrafter"/>
</dbReference>